<keyword evidence="2" id="KW-1185">Reference proteome</keyword>
<protein>
    <submittedName>
        <fullName evidence="1">Uncharacterized protein</fullName>
    </submittedName>
</protein>
<dbReference type="AlphaFoldDB" id="A0AAV5HQZ0"/>
<proteinExistence type="predicted"/>
<dbReference type="Proteomes" id="UP001054252">
    <property type="component" value="Unassembled WGS sequence"/>
</dbReference>
<comment type="caution">
    <text evidence="1">The sequence shown here is derived from an EMBL/GenBank/DDBJ whole genome shotgun (WGS) entry which is preliminary data.</text>
</comment>
<accession>A0AAV5HQZ0</accession>
<reference evidence="1 2" key="1">
    <citation type="journal article" date="2021" name="Commun. Biol.">
        <title>The genome of Shorea leprosula (Dipterocarpaceae) highlights the ecological relevance of drought in aseasonal tropical rainforests.</title>
        <authorList>
            <person name="Ng K.K.S."/>
            <person name="Kobayashi M.J."/>
            <person name="Fawcett J.A."/>
            <person name="Hatakeyama M."/>
            <person name="Paape T."/>
            <person name="Ng C.H."/>
            <person name="Ang C.C."/>
            <person name="Tnah L.H."/>
            <person name="Lee C.T."/>
            <person name="Nishiyama T."/>
            <person name="Sese J."/>
            <person name="O'Brien M.J."/>
            <person name="Copetti D."/>
            <person name="Mohd Noor M.I."/>
            <person name="Ong R.C."/>
            <person name="Putra M."/>
            <person name="Sireger I.Z."/>
            <person name="Indrioko S."/>
            <person name="Kosugi Y."/>
            <person name="Izuno A."/>
            <person name="Isagi Y."/>
            <person name="Lee S.L."/>
            <person name="Shimizu K.K."/>
        </authorList>
    </citation>
    <scope>NUCLEOTIDE SEQUENCE [LARGE SCALE GENOMIC DNA]</scope>
    <source>
        <strain evidence="1">214</strain>
    </source>
</reference>
<name>A0AAV5HQZ0_9ROSI</name>
<dbReference type="EMBL" id="BPVZ01000002">
    <property type="protein sequence ID" value="GKU88142.1"/>
    <property type="molecule type" value="Genomic_DNA"/>
</dbReference>
<evidence type="ECO:0000313" key="2">
    <source>
        <dbReference type="Proteomes" id="UP001054252"/>
    </source>
</evidence>
<organism evidence="1 2">
    <name type="scientific">Rubroshorea leprosula</name>
    <dbReference type="NCBI Taxonomy" id="152421"/>
    <lineage>
        <taxon>Eukaryota</taxon>
        <taxon>Viridiplantae</taxon>
        <taxon>Streptophyta</taxon>
        <taxon>Embryophyta</taxon>
        <taxon>Tracheophyta</taxon>
        <taxon>Spermatophyta</taxon>
        <taxon>Magnoliopsida</taxon>
        <taxon>eudicotyledons</taxon>
        <taxon>Gunneridae</taxon>
        <taxon>Pentapetalae</taxon>
        <taxon>rosids</taxon>
        <taxon>malvids</taxon>
        <taxon>Malvales</taxon>
        <taxon>Dipterocarpaceae</taxon>
        <taxon>Rubroshorea</taxon>
    </lineage>
</organism>
<sequence>MASPRLEPTLIYWMKKVEVDSQIQRISGGFSTGCMDLITGCDLLIAFQGFDSWWSRR</sequence>
<gene>
    <name evidence="1" type="ORF">SLEP1_g2443</name>
</gene>
<evidence type="ECO:0000313" key="1">
    <source>
        <dbReference type="EMBL" id="GKU88142.1"/>
    </source>
</evidence>